<dbReference type="PANTHER" id="PTHR28165">
    <property type="entry name" value="NON-CLASSICAL EXPORT PROTEIN 2-RELATED"/>
    <property type="match status" value="1"/>
</dbReference>
<keyword evidence="8" id="KW-1185">Reference proteome</keyword>
<proteinExistence type="predicted"/>
<keyword evidence="2 5" id="KW-0812">Transmembrane</keyword>
<evidence type="ECO:0000313" key="8">
    <source>
        <dbReference type="Proteomes" id="UP000005222"/>
    </source>
</evidence>
<accession>G8YPS2</accession>
<feature type="transmembrane region" description="Helical" evidence="5">
    <location>
        <begin position="126"/>
        <end position="147"/>
    </location>
</feature>
<evidence type="ECO:0000256" key="5">
    <source>
        <dbReference type="SAM" id="Phobius"/>
    </source>
</evidence>
<dbReference type="eggNOG" id="ENOG502RZW2">
    <property type="taxonomic scope" value="Eukaryota"/>
</dbReference>
<dbReference type="AlphaFoldDB" id="G8YPS2"/>
<dbReference type="GO" id="GO:0070941">
    <property type="term" value="P:eisosome assembly"/>
    <property type="evidence" value="ECO:0007669"/>
    <property type="project" value="TreeGrafter"/>
</dbReference>
<feature type="transmembrane region" description="Helical" evidence="5">
    <location>
        <begin position="68"/>
        <end position="92"/>
    </location>
</feature>
<dbReference type="InterPro" id="IPR008253">
    <property type="entry name" value="Marvel"/>
</dbReference>
<comment type="subcellular location">
    <subcellularLocation>
        <location evidence="1">Membrane</location>
        <topology evidence="1">Multi-pass membrane protein</topology>
    </subcellularLocation>
</comment>
<evidence type="ECO:0000259" key="6">
    <source>
        <dbReference type="Pfam" id="PF01284"/>
    </source>
</evidence>
<dbReference type="GO" id="GO:0072659">
    <property type="term" value="P:protein localization to plasma membrane"/>
    <property type="evidence" value="ECO:0007669"/>
    <property type="project" value="TreeGrafter"/>
</dbReference>
<evidence type="ECO:0000313" key="7">
    <source>
        <dbReference type="EMBL" id="CCE78657.1"/>
    </source>
</evidence>
<dbReference type="Proteomes" id="UP000005222">
    <property type="component" value="Chromosome D"/>
</dbReference>
<protein>
    <submittedName>
        <fullName evidence="7">Piso0_000683 protein</fullName>
    </submittedName>
</protein>
<evidence type="ECO:0000256" key="1">
    <source>
        <dbReference type="ARBA" id="ARBA00004141"/>
    </source>
</evidence>
<dbReference type="OMA" id="AFMWFLW"/>
<evidence type="ECO:0000256" key="4">
    <source>
        <dbReference type="ARBA" id="ARBA00023136"/>
    </source>
</evidence>
<reference evidence="7 8" key="1">
    <citation type="journal article" date="2012" name="G3 (Bethesda)">
        <title>Pichia sorbitophila, an interspecies yeast hybrid reveals early steps of genome resolution following polyploidization.</title>
        <authorList>
            <person name="Leh Louis V."/>
            <person name="Despons L."/>
            <person name="Friedrich A."/>
            <person name="Martin T."/>
            <person name="Durrens P."/>
            <person name="Casaregola S."/>
            <person name="Neuveglise C."/>
            <person name="Fairhead C."/>
            <person name="Marck C."/>
            <person name="Cruz J.A."/>
            <person name="Straub M.L."/>
            <person name="Kugler V."/>
            <person name="Sacerdot C."/>
            <person name="Uzunov Z."/>
            <person name="Thierry A."/>
            <person name="Weiss S."/>
            <person name="Bleykasten C."/>
            <person name="De Montigny J."/>
            <person name="Jacques N."/>
            <person name="Jung P."/>
            <person name="Lemaire M."/>
            <person name="Mallet S."/>
            <person name="Morel G."/>
            <person name="Richard G.F."/>
            <person name="Sarkar A."/>
            <person name="Savel G."/>
            <person name="Schacherer J."/>
            <person name="Seret M.L."/>
            <person name="Talla E."/>
            <person name="Samson G."/>
            <person name="Jubin C."/>
            <person name="Poulain J."/>
            <person name="Vacherie B."/>
            <person name="Barbe V."/>
            <person name="Pelletier E."/>
            <person name="Sherman D.J."/>
            <person name="Westhof E."/>
            <person name="Weissenbach J."/>
            <person name="Baret P.V."/>
            <person name="Wincker P."/>
            <person name="Gaillardin C."/>
            <person name="Dujon B."/>
            <person name="Souciet J.L."/>
        </authorList>
    </citation>
    <scope>NUCLEOTIDE SEQUENCE [LARGE SCALE GENOMIC DNA]</scope>
    <source>
        <strain evidence="8">ATCC MYA-4447 / BCRC 22081 / CBS 7064 / NBRC 10061 / NRRL Y-12695</strain>
    </source>
</reference>
<sequence>MLALGDSILRIVNFVFLVIALGLTGSLAATTISQSNPQVNFAVFAAAFGILTSSFYGILAYFLDAFAWPVVLALFDFLNFVFTFAGATALAAGIRCHSCLNKGYLKDNSIAQGSTGRCRKAQASVAFLYFSVFIFLFSGVFSVISLFKGGLFGTSGRASTSRVGVPSMSQV</sequence>
<dbReference type="EMBL" id="FO082056">
    <property type="protein sequence ID" value="CCE78657.1"/>
    <property type="molecule type" value="Genomic_DNA"/>
</dbReference>
<dbReference type="GO" id="GO:0005886">
    <property type="term" value="C:plasma membrane"/>
    <property type="evidence" value="ECO:0007669"/>
    <property type="project" value="TreeGrafter"/>
</dbReference>
<dbReference type="InParanoid" id="G8YPS2"/>
<dbReference type="STRING" id="559304.G8YPS2"/>
<dbReference type="HOGENOM" id="CLU_098356_1_0_1"/>
<gene>
    <name evidence="7" type="primary">Piso0_000683</name>
    <name evidence="7" type="ORF">GNLVRS01_PISO0D01851g</name>
</gene>
<dbReference type="Pfam" id="PF01284">
    <property type="entry name" value="MARVEL"/>
    <property type="match status" value="1"/>
</dbReference>
<evidence type="ECO:0000256" key="3">
    <source>
        <dbReference type="ARBA" id="ARBA00022989"/>
    </source>
</evidence>
<feature type="transmembrane region" description="Helical" evidence="5">
    <location>
        <begin position="39"/>
        <end position="62"/>
    </location>
</feature>
<dbReference type="OrthoDB" id="5423111at2759"/>
<feature type="transmembrane region" description="Helical" evidence="5">
    <location>
        <begin position="12"/>
        <end position="32"/>
    </location>
</feature>
<dbReference type="InterPro" id="IPR052649">
    <property type="entry name" value="NCE102-like"/>
</dbReference>
<evidence type="ECO:0000256" key="2">
    <source>
        <dbReference type="ARBA" id="ARBA00022692"/>
    </source>
</evidence>
<organism evidence="7 8">
    <name type="scientific">Pichia sorbitophila (strain ATCC MYA-4447 / BCRC 22081 / CBS 7064 / NBRC 10061 / NRRL Y-12695)</name>
    <name type="common">Hybrid yeast</name>
    <dbReference type="NCBI Taxonomy" id="559304"/>
    <lineage>
        <taxon>Eukaryota</taxon>
        <taxon>Fungi</taxon>
        <taxon>Dikarya</taxon>
        <taxon>Ascomycota</taxon>
        <taxon>Saccharomycotina</taxon>
        <taxon>Pichiomycetes</taxon>
        <taxon>Debaryomycetaceae</taxon>
        <taxon>Millerozyma</taxon>
    </lineage>
</organism>
<feature type="domain" description="MARVEL" evidence="6">
    <location>
        <begin position="5"/>
        <end position="140"/>
    </location>
</feature>
<dbReference type="FunCoup" id="G8YPS2">
    <property type="interactions" value="176"/>
</dbReference>
<dbReference type="PANTHER" id="PTHR28165:SF1">
    <property type="entry name" value="NON-CLASSICAL EXPORT PROTEIN 2-RELATED"/>
    <property type="match status" value="1"/>
</dbReference>
<name>G8YPS2_PICSO</name>
<keyword evidence="3 5" id="KW-1133">Transmembrane helix</keyword>
<keyword evidence="4 5" id="KW-0472">Membrane</keyword>
<dbReference type="GO" id="GO:0032126">
    <property type="term" value="C:eisosome"/>
    <property type="evidence" value="ECO:0007669"/>
    <property type="project" value="TreeGrafter"/>
</dbReference>